<dbReference type="AlphaFoldDB" id="A0A4Q2U9V6"/>
<dbReference type="InterPro" id="IPR013022">
    <property type="entry name" value="Xyl_isomerase-like_TIM-brl"/>
</dbReference>
<feature type="domain" description="Xylose isomerase-like TIM barrel" evidence="1">
    <location>
        <begin position="22"/>
        <end position="266"/>
    </location>
</feature>
<protein>
    <submittedName>
        <fullName evidence="2">Xylose isomerase</fullName>
    </submittedName>
</protein>
<keyword evidence="2" id="KW-0413">Isomerase</keyword>
<comment type="caution">
    <text evidence="2">The sequence shown here is derived from an EMBL/GenBank/DDBJ whole genome shotgun (WGS) entry which is preliminary data.</text>
</comment>
<dbReference type="Gene3D" id="3.20.20.150">
    <property type="entry name" value="Divalent-metal-dependent TIM barrel enzymes"/>
    <property type="match status" value="1"/>
</dbReference>
<dbReference type="Proteomes" id="UP000290759">
    <property type="component" value="Unassembled WGS sequence"/>
</dbReference>
<reference evidence="2 3" key="2">
    <citation type="submission" date="2019-02" db="EMBL/GenBank/DDBJ databases">
        <title>'Lichenibacterium ramalinii' gen. nov. sp. nov., 'Lichenibacterium minor' gen. nov. sp. nov.</title>
        <authorList>
            <person name="Pankratov T."/>
        </authorList>
    </citation>
    <scope>NUCLEOTIDE SEQUENCE [LARGE SCALE GENOMIC DNA]</scope>
    <source>
        <strain evidence="2 3">RmlP026</strain>
    </source>
</reference>
<proteinExistence type="predicted"/>
<reference evidence="2 3" key="1">
    <citation type="submission" date="2018-12" db="EMBL/GenBank/DDBJ databases">
        <authorList>
            <person name="Grouzdev D.S."/>
            <person name="Krutkina M.S."/>
        </authorList>
    </citation>
    <scope>NUCLEOTIDE SEQUENCE [LARGE SCALE GENOMIC DNA]</scope>
    <source>
        <strain evidence="2 3">RmlP026</strain>
    </source>
</reference>
<dbReference type="PIRSF" id="PIRSF036778">
    <property type="entry name" value="UCP036778"/>
    <property type="match status" value="1"/>
</dbReference>
<sequence length="277" mass="28284">MTGIDFALNHMAAPRLGLADFFALARSLGVSAVEIRNDIAGTAIADGTPPGDVERMADRAGLAIASINALALFDDWTAERAAQAGALIDYAAACGAGGIVLCPRNDAASAAASGDERAAALREALAALKPMLERAGIAGFVEPLGFAGCALRSKRAAVEAIRDVDGAKAFALVHDTFHHHLAGEGELFPEMTGLVHVSGVVDASIGADGLRDAHRVLVDAGDVLDTVGQVRALGAGGYRGPVSFEPFAPEVHRSPDIQAALRDSMAFISGGVARPAA</sequence>
<keyword evidence="3" id="KW-1185">Reference proteome</keyword>
<accession>A0A4Q2U9V6</accession>
<dbReference type="InterPro" id="IPR036237">
    <property type="entry name" value="Xyl_isomerase-like_sf"/>
</dbReference>
<dbReference type="PANTHER" id="PTHR12110:SF48">
    <property type="entry name" value="BLL3656 PROTEIN"/>
    <property type="match status" value="1"/>
</dbReference>
<name>A0A4Q2U9V6_9HYPH</name>
<gene>
    <name evidence="2" type="ORF">D3273_10590</name>
</gene>
<dbReference type="GO" id="GO:0016853">
    <property type="term" value="F:isomerase activity"/>
    <property type="evidence" value="ECO:0007669"/>
    <property type="project" value="UniProtKB-KW"/>
</dbReference>
<evidence type="ECO:0000313" key="3">
    <source>
        <dbReference type="Proteomes" id="UP000290759"/>
    </source>
</evidence>
<dbReference type="Pfam" id="PF01261">
    <property type="entry name" value="AP_endonuc_2"/>
    <property type="match status" value="1"/>
</dbReference>
<dbReference type="RefSeq" id="WP_129226302.1">
    <property type="nucleotide sequence ID" value="NZ_QYBB01000010.1"/>
</dbReference>
<evidence type="ECO:0000259" key="1">
    <source>
        <dbReference type="Pfam" id="PF01261"/>
    </source>
</evidence>
<dbReference type="SUPFAM" id="SSF51658">
    <property type="entry name" value="Xylose isomerase-like"/>
    <property type="match status" value="1"/>
</dbReference>
<dbReference type="PANTHER" id="PTHR12110">
    <property type="entry name" value="HYDROXYPYRUVATE ISOMERASE"/>
    <property type="match status" value="1"/>
</dbReference>
<dbReference type="OrthoDB" id="2274384at2"/>
<evidence type="ECO:0000313" key="2">
    <source>
        <dbReference type="EMBL" id="RYC31877.1"/>
    </source>
</evidence>
<dbReference type="InterPro" id="IPR014621">
    <property type="entry name" value="UCP036778_sugar_epimerase"/>
</dbReference>
<dbReference type="InterPro" id="IPR050312">
    <property type="entry name" value="IolE/XylAMocC-like"/>
</dbReference>
<dbReference type="EMBL" id="QYBB01000010">
    <property type="protein sequence ID" value="RYC31877.1"/>
    <property type="molecule type" value="Genomic_DNA"/>
</dbReference>
<organism evidence="2 3">
    <name type="scientific">Lichenibacterium minor</name>
    <dbReference type="NCBI Taxonomy" id="2316528"/>
    <lineage>
        <taxon>Bacteria</taxon>
        <taxon>Pseudomonadati</taxon>
        <taxon>Pseudomonadota</taxon>
        <taxon>Alphaproteobacteria</taxon>
        <taxon>Hyphomicrobiales</taxon>
        <taxon>Lichenihabitantaceae</taxon>
        <taxon>Lichenibacterium</taxon>
    </lineage>
</organism>